<feature type="domain" description="PB1-like" evidence="1">
    <location>
        <begin position="2"/>
        <end position="67"/>
    </location>
</feature>
<reference evidence="2 3" key="1">
    <citation type="journal article" date="2024" name="G3 (Bethesda)">
        <title>Genome assembly of Hibiscus sabdariffa L. provides insights into metabolisms of medicinal natural products.</title>
        <authorList>
            <person name="Kim T."/>
        </authorList>
    </citation>
    <scope>NUCLEOTIDE SEQUENCE [LARGE SCALE GENOMIC DNA]</scope>
    <source>
        <strain evidence="2">TK-2024</strain>
        <tissue evidence="2">Old leaves</tissue>
    </source>
</reference>
<evidence type="ECO:0000313" key="2">
    <source>
        <dbReference type="EMBL" id="KAK8559284.1"/>
    </source>
</evidence>
<protein>
    <recommendedName>
        <fullName evidence="1">PB1-like domain-containing protein</fullName>
    </recommendedName>
</protein>
<organism evidence="2 3">
    <name type="scientific">Hibiscus sabdariffa</name>
    <name type="common">roselle</name>
    <dbReference type="NCBI Taxonomy" id="183260"/>
    <lineage>
        <taxon>Eukaryota</taxon>
        <taxon>Viridiplantae</taxon>
        <taxon>Streptophyta</taxon>
        <taxon>Embryophyta</taxon>
        <taxon>Tracheophyta</taxon>
        <taxon>Spermatophyta</taxon>
        <taxon>Magnoliopsida</taxon>
        <taxon>eudicotyledons</taxon>
        <taxon>Gunneridae</taxon>
        <taxon>Pentapetalae</taxon>
        <taxon>rosids</taxon>
        <taxon>malvids</taxon>
        <taxon>Malvales</taxon>
        <taxon>Malvaceae</taxon>
        <taxon>Malvoideae</taxon>
        <taxon>Hibiscus</taxon>
    </lineage>
</organism>
<gene>
    <name evidence="2" type="ORF">V6N12_042563</name>
</gene>
<comment type="caution">
    <text evidence="2">The sequence shown here is derived from an EMBL/GenBank/DDBJ whole genome shotgun (WGS) entry which is preliminary data.</text>
</comment>
<dbReference type="Proteomes" id="UP001472677">
    <property type="component" value="Unassembled WGS sequence"/>
</dbReference>
<sequence>MCDKDTLCIFDFYDIVVDLGLVGPLGVYWKSPMGTLSFDNVNPLKEDSNILQMMESMPSNQYMHIYLAEKKDKFSNEEDVAKDEVEAEDGVEDDAKDVVEDGVEAGHNVEDGVETEDTIELANQGFMNHIPTQGMLMELRKKLN</sequence>
<keyword evidence="3" id="KW-1185">Reference proteome</keyword>
<accession>A0ABR2EF57</accession>
<dbReference type="EMBL" id="JBBPBM010000015">
    <property type="protein sequence ID" value="KAK8559284.1"/>
    <property type="molecule type" value="Genomic_DNA"/>
</dbReference>
<evidence type="ECO:0000259" key="1">
    <source>
        <dbReference type="Pfam" id="PF26130"/>
    </source>
</evidence>
<evidence type="ECO:0000313" key="3">
    <source>
        <dbReference type="Proteomes" id="UP001472677"/>
    </source>
</evidence>
<dbReference type="Pfam" id="PF26130">
    <property type="entry name" value="PB1-like"/>
    <property type="match status" value="1"/>
</dbReference>
<proteinExistence type="predicted"/>
<dbReference type="InterPro" id="IPR058594">
    <property type="entry name" value="PB1-like_dom_pln"/>
</dbReference>
<name>A0ABR2EF57_9ROSI</name>